<evidence type="ECO:0000313" key="1">
    <source>
        <dbReference type="EMBL" id="KAI5647303.1"/>
    </source>
</evidence>
<organism evidence="1 2">
    <name type="scientific">Catharanthus roseus</name>
    <name type="common">Madagascar periwinkle</name>
    <name type="synonym">Vinca rosea</name>
    <dbReference type="NCBI Taxonomy" id="4058"/>
    <lineage>
        <taxon>Eukaryota</taxon>
        <taxon>Viridiplantae</taxon>
        <taxon>Streptophyta</taxon>
        <taxon>Embryophyta</taxon>
        <taxon>Tracheophyta</taxon>
        <taxon>Spermatophyta</taxon>
        <taxon>Magnoliopsida</taxon>
        <taxon>eudicotyledons</taxon>
        <taxon>Gunneridae</taxon>
        <taxon>Pentapetalae</taxon>
        <taxon>asterids</taxon>
        <taxon>lamiids</taxon>
        <taxon>Gentianales</taxon>
        <taxon>Apocynaceae</taxon>
        <taxon>Rauvolfioideae</taxon>
        <taxon>Vinceae</taxon>
        <taxon>Catharanthinae</taxon>
        <taxon>Catharanthus</taxon>
    </lineage>
</organism>
<evidence type="ECO:0000313" key="2">
    <source>
        <dbReference type="Proteomes" id="UP001060085"/>
    </source>
</evidence>
<name>A0ACB9ZJS4_CATRO</name>
<protein>
    <submittedName>
        <fullName evidence="1">Uncharacterized protein</fullName>
    </submittedName>
</protein>
<dbReference type="EMBL" id="CM044708">
    <property type="protein sequence ID" value="KAI5647303.1"/>
    <property type="molecule type" value="Genomic_DNA"/>
</dbReference>
<keyword evidence="2" id="KW-1185">Reference proteome</keyword>
<comment type="caution">
    <text evidence="1">The sequence shown here is derived from an EMBL/GenBank/DDBJ whole genome shotgun (WGS) entry which is preliminary data.</text>
</comment>
<reference evidence="2" key="1">
    <citation type="journal article" date="2023" name="Nat. Plants">
        <title>Single-cell RNA sequencing provides a high-resolution roadmap for understanding the multicellular compartmentation of specialized metabolism.</title>
        <authorList>
            <person name="Sun S."/>
            <person name="Shen X."/>
            <person name="Li Y."/>
            <person name="Li Y."/>
            <person name="Wang S."/>
            <person name="Li R."/>
            <person name="Zhang H."/>
            <person name="Shen G."/>
            <person name="Guo B."/>
            <person name="Wei J."/>
            <person name="Xu J."/>
            <person name="St-Pierre B."/>
            <person name="Chen S."/>
            <person name="Sun C."/>
        </authorList>
    </citation>
    <scope>NUCLEOTIDE SEQUENCE [LARGE SCALE GENOMIC DNA]</scope>
</reference>
<gene>
    <name evidence="1" type="ORF">M9H77_33308</name>
</gene>
<dbReference type="Proteomes" id="UP001060085">
    <property type="component" value="Linkage Group LG08"/>
</dbReference>
<accession>A0ACB9ZJS4</accession>
<proteinExistence type="predicted"/>
<sequence>MRVCLLIVNNARQMRSIVSQMLKYFPNDYEEICTGGIFTTITAVFKEKHRIDHFLTNFHKVVGRKVGGRKYTSLLKMFKEKDNLKVTYVDSIEEIQDAENVSISSYIVNVPRIEIINNCLLEIAVAMERSSSSAIGTGSFAKKGGESMNQSGLTGENVARGSQQSFLRFTENPFSGVGSSSSSSVAANLQVPVMQQQTPPPYIPPPYIPVMQQQQQTPPPYIPPPYIPVMQQQQTPPPYIPVMQQQQTPPPYIPPPYIPVMQQQQTPPPYIPVMQQQQQQNSSFRVYGDEMRSMLFSSTEEHGSSSSLPPQNLNSFIGLRFRADWTLEFGQSQQANLVFHPSGNPVFTPNVLHEILHQNEKGSNPTRNLDPREIITIQDEESSEPTKNLDFAPNYPQEIIALPDEEDPDFAMNDLSEILHQNEDSELTGIPDFAMNDLSEILHQTEDSELTGIPDFAPNEIHHHHHQNKEGSESEPTMTANAENFSPDKEGKGRADDKIDNQNLKISEELDSIFDGWNKEEDQELMALLRAPMEEDEIMKTLKENLNNNNNRSPPIPLPVPMEEQEYWNVGQNGGVLQSPMDSSSSFPLMETFENGNDFVEFENFLRDEEEEEEQSMNEDASAASLNQTGNNNNTGEGLGFWTQLYQNGDISQFY</sequence>